<evidence type="ECO:0000256" key="1">
    <source>
        <dbReference type="SAM" id="Phobius"/>
    </source>
</evidence>
<organism evidence="2 3">
    <name type="scientific">Flavimobilis soli</name>
    <dbReference type="NCBI Taxonomy" id="442709"/>
    <lineage>
        <taxon>Bacteria</taxon>
        <taxon>Bacillati</taxon>
        <taxon>Actinomycetota</taxon>
        <taxon>Actinomycetes</taxon>
        <taxon>Micrococcales</taxon>
        <taxon>Jonesiaceae</taxon>
        <taxon>Flavimobilis</taxon>
    </lineage>
</organism>
<dbReference type="Proteomes" id="UP000221394">
    <property type="component" value="Unassembled WGS sequence"/>
</dbReference>
<dbReference type="OrthoDB" id="5148760at2"/>
<name>A0A2A9EDP6_9MICO</name>
<dbReference type="EMBL" id="PDJH01000001">
    <property type="protein sequence ID" value="PFG36681.1"/>
    <property type="molecule type" value="Genomic_DNA"/>
</dbReference>
<feature type="transmembrane region" description="Helical" evidence="1">
    <location>
        <begin position="12"/>
        <end position="33"/>
    </location>
</feature>
<dbReference type="InterPro" id="IPR025329">
    <property type="entry name" value="DUF4235"/>
</dbReference>
<sequence>MADDNDEGMVDKLILIGTSALAAWLAQKLLGAVWKKATGHDAPKDPLDNESNIAGIVTFAGVTGAVAALSRIAANKGARKVTSRISAGRTLKASR</sequence>
<reference evidence="2 3" key="1">
    <citation type="submission" date="2017-10" db="EMBL/GenBank/DDBJ databases">
        <title>Sequencing the genomes of 1000 actinobacteria strains.</title>
        <authorList>
            <person name="Klenk H.-P."/>
        </authorList>
    </citation>
    <scope>NUCLEOTIDE SEQUENCE [LARGE SCALE GENOMIC DNA]</scope>
    <source>
        <strain evidence="2 3">DSM 21574</strain>
    </source>
</reference>
<keyword evidence="1" id="KW-1133">Transmembrane helix</keyword>
<keyword evidence="3" id="KW-1185">Reference proteome</keyword>
<proteinExistence type="predicted"/>
<comment type="caution">
    <text evidence="2">The sequence shown here is derived from an EMBL/GenBank/DDBJ whole genome shotgun (WGS) entry which is preliminary data.</text>
</comment>
<accession>A0A2A9EDP6</accession>
<dbReference type="AlphaFoldDB" id="A0A2A9EDP6"/>
<gene>
    <name evidence="2" type="ORF">ATL41_1415</name>
</gene>
<evidence type="ECO:0000313" key="3">
    <source>
        <dbReference type="Proteomes" id="UP000221394"/>
    </source>
</evidence>
<evidence type="ECO:0000313" key="2">
    <source>
        <dbReference type="EMBL" id="PFG36681.1"/>
    </source>
</evidence>
<dbReference type="RefSeq" id="WP_098457833.1">
    <property type="nucleotide sequence ID" value="NZ_PDJH01000001.1"/>
</dbReference>
<feature type="transmembrane region" description="Helical" evidence="1">
    <location>
        <begin position="53"/>
        <end position="74"/>
    </location>
</feature>
<dbReference type="Pfam" id="PF14019">
    <property type="entry name" value="DUF4235"/>
    <property type="match status" value="1"/>
</dbReference>
<keyword evidence="1" id="KW-0472">Membrane</keyword>
<keyword evidence="1" id="KW-0812">Transmembrane</keyword>
<protein>
    <submittedName>
        <fullName evidence="2">Uncharacterized protein DUF4235</fullName>
    </submittedName>
</protein>